<dbReference type="Gene3D" id="1.20.1280.50">
    <property type="match status" value="1"/>
</dbReference>
<evidence type="ECO:0000313" key="4">
    <source>
        <dbReference type="EnsemblPlants" id="AUR62008107-RA:cds"/>
    </source>
</evidence>
<dbReference type="OrthoDB" id="638130at2759"/>
<keyword evidence="5" id="KW-1185">Reference proteome</keyword>
<feature type="domain" description="F-box" evidence="2">
    <location>
        <begin position="15"/>
        <end position="54"/>
    </location>
</feature>
<dbReference type="PANTHER" id="PTHR47123:SF6">
    <property type="entry name" value="F-BOX PROTEIN SKIP23-LIKE ISOFORM X1"/>
    <property type="match status" value="1"/>
</dbReference>
<proteinExistence type="predicted"/>
<gene>
    <name evidence="4" type="primary">LOC110700294</name>
</gene>
<reference evidence="4" key="1">
    <citation type="journal article" date="2017" name="Nature">
        <title>The genome of Chenopodium quinoa.</title>
        <authorList>
            <person name="Jarvis D.E."/>
            <person name="Ho Y.S."/>
            <person name="Lightfoot D.J."/>
            <person name="Schmoeckel S.M."/>
            <person name="Li B."/>
            <person name="Borm T.J.A."/>
            <person name="Ohyanagi H."/>
            <person name="Mineta K."/>
            <person name="Michell C.T."/>
            <person name="Saber N."/>
            <person name="Kharbatia N.M."/>
            <person name="Rupper R.R."/>
            <person name="Sharp A.R."/>
            <person name="Dally N."/>
            <person name="Boughton B.A."/>
            <person name="Woo Y.H."/>
            <person name="Gao G."/>
            <person name="Schijlen E.G.W.M."/>
            <person name="Guo X."/>
            <person name="Momin A.A."/>
            <person name="Negrao S."/>
            <person name="Al-Babili S."/>
            <person name="Gehring C."/>
            <person name="Roessner U."/>
            <person name="Jung C."/>
            <person name="Murphy K."/>
            <person name="Arold S.T."/>
            <person name="Gojobori T."/>
            <person name="van der Linden C.G."/>
            <person name="van Loo E.N."/>
            <person name="Jellen E.N."/>
            <person name="Maughan P.J."/>
            <person name="Tester M."/>
        </authorList>
    </citation>
    <scope>NUCLEOTIDE SEQUENCE [LARGE SCALE GENOMIC DNA]</scope>
    <source>
        <strain evidence="4">cv. PI 614886</strain>
    </source>
</reference>
<dbReference type="KEGG" id="cqi:110700294"/>
<dbReference type="Pfam" id="PF03478">
    <property type="entry name" value="Beta-prop_KIB1-4"/>
    <property type="match status" value="1"/>
</dbReference>
<dbReference type="Pfam" id="PF00646">
    <property type="entry name" value="F-box"/>
    <property type="match status" value="1"/>
</dbReference>
<evidence type="ECO:0008006" key="6">
    <source>
        <dbReference type="Google" id="ProtNLM"/>
    </source>
</evidence>
<feature type="compositionally biased region" description="Acidic residues" evidence="1">
    <location>
        <begin position="410"/>
        <end position="464"/>
    </location>
</feature>
<dbReference type="GeneID" id="110700294"/>
<dbReference type="Proteomes" id="UP000596660">
    <property type="component" value="Unplaced"/>
</dbReference>
<feature type="compositionally biased region" description="Polar residues" evidence="1">
    <location>
        <begin position="478"/>
        <end position="510"/>
    </location>
</feature>
<dbReference type="PANTHER" id="PTHR47123">
    <property type="entry name" value="F-BOX PROTEIN SKIP23"/>
    <property type="match status" value="1"/>
</dbReference>
<evidence type="ECO:0000259" key="2">
    <source>
        <dbReference type="Pfam" id="PF00646"/>
    </source>
</evidence>
<dbReference type="InterPro" id="IPR001810">
    <property type="entry name" value="F-box_dom"/>
</dbReference>
<evidence type="ECO:0000313" key="5">
    <source>
        <dbReference type="Proteomes" id="UP000596660"/>
    </source>
</evidence>
<protein>
    <recommendedName>
        <fullName evidence="6">F-box domain-containing protein</fullName>
    </recommendedName>
</protein>
<organism evidence="4 5">
    <name type="scientific">Chenopodium quinoa</name>
    <name type="common">Quinoa</name>
    <dbReference type="NCBI Taxonomy" id="63459"/>
    <lineage>
        <taxon>Eukaryota</taxon>
        <taxon>Viridiplantae</taxon>
        <taxon>Streptophyta</taxon>
        <taxon>Embryophyta</taxon>
        <taxon>Tracheophyta</taxon>
        <taxon>Spermatophyta</taxon>
        <taxon>Magnoliopsida</taxon>
        <taxon>eudicotyledons</taxon>
        <taxon>Gunneridae</taxon>
        <taxon>Pentapetalae</taxon>
        <taxon>Caryophyllales</taxon>
        <taxon>Chenopodiaceae</taxon>
        <taxon>Chenopodioideae</taxon>
        <taxon>Atripliceae</taxon>
        <taxon>Chenopodium</taxon>
    </lineage>
</organism>
<dbReference type="InterPro" id="IPR051304">
    <property type="entry name" value="SCF_F-box_domain"/>
</dbReference>
<dbReference type="AlphaFoldDB" id="A0A803L8B8"/>
<feature type="region of interest" description="Disordered" evidence="1">
    <location>
        <begin position="399"/>
        <end position="524"/>
    </location>
</feature>
<dbReference type="EnsemblPlants" id="AUR62008107-RA">
    <property type="protein sequence ID" value="AUR62008107-RA:cds"/>
    <property type="gene ID" value="AUR62008107"/>
</dbReference>
<name>A0A803L8B8_CHEQI</name>
<reference evidence="4" key="2">
    <citation type="submission" date="2021-03" db="UniProtKB">
        <authorList>
            <consortium name="EnsemblPlants"/>
        </authorList>
    </citation>
    <scope>IDENTIFICATION</scope>
</reference>
<dbReference type="InterPro" id="IPR005174">
    <property type="entry name" value="KIB1-4_b-propeller"/>
</dbReference>
<dbReference type="RefSeq" id="XP_021733505.1">
    <property type="nucleotide sequence ID" value="XM_021877813.1"/>
</dbReference>
<accession>A0A803L8B8</accession>
<sequence>MNQETPSKKVTEVDWSELPKELLGEIAKCFPEFSDDYRHFRGVCKNWRESCTSPFTIFLPGFPLKIPTYLGKTVVLITSFVYILRRPIHKPSSIAWIIQVDDLKPNKLQVRHPITNNRLDISNLPESFKLNDYSPEPYDMSYKLRFVDGDDDLFDSRIYNWRNYPVKTKSILLEAGVVVVLSLGQGGMLGLMRTNGEWKFTSLGYNPRFDDIEKFKGNVCALTRYGKAFLINGDDGKVIEVISEPLDSSEVGDRRKLLMEYDDELYMIGRGDTEFKVFKLNEELHKWERVTTFGDQILFVSYDKCFFVEADYLPVWERDCILFPKHCFPNNAGDYVVDGGLFQGATRHLEIGVFSMVENSFQPISFYPDLCKLFWPIPSWILSDASSSSSLCSKNANILTPPASSSGSDGDSEEDEGQNGSEPEEDEEQSGSESEEDEEQHGLEPEENEEQSGSESSSEEESDSESSSQHGENESAVEESSSPLDQINTSLEEVSGENNGTSVSAMNSPHQGPVKGVSPFGIAL</sequence>
<feature type="domain" description="KIB1-4 beta-propeller" evidence="3">
    <location>
        <begin position="92"/>
        <end position="334"/>
    </location>
</feature>
<dbReference type="Gramene" id="AUR62008107-RA">
    <property type="protein sequence ID" value="AUR62008107-RA:cds"/>
    <property type="gene ID" value="AUR62008107"/>
</dbReference>
<evidence type="ECO:0000256" key="1">
    <source>
        <dbReference type="SAM" id="MobiDB-lite"/>
    </source>
</evidence>
<evidence type="ECO:0000259" key="3">
    <source>
        <dbReference type="Pfam" id="PF03478"/>
    </source>
</evidence>